<keyword evidence="4" id="KW-1185">Reference proteome</keyword>
<dbReference type="InterPro" id="IPR052710">
    <property type="entry name" value="CAAX_protease"/>
</dbReference>
<dbReference type="Pfam" id="PF02517">
    <property type="entry name" value="Rce1-like"/>
    <property type="match status" value="1"/>
</dbReference>
<feature type="transmembrane region" description="Helical" evidence="1">
    <location>
        <begin position="208"/>
        <end position="228"/>
    </location>
</feature>
<feature type="transmembrane region" description="Helical" evidence="1">
    <location>
        <begin position="64"/>
        <end position="85"/>
    </location>
</feature>
<proteinExistence type="predicted"/>
<keyword evidence="1" id="KW-0812">Transmembrane</keyword>
<gene>
    <name evidence="3" type="ORF">GCM10023151_19590</name>
</gene>
<dbReference type="RefSeq" id="WP_345293042.1">
    <property type="nucleotide sequence ID" value="NZ_BAABFV010000002.1"/>
</dbReference>
<feature type="transmembrane region" description="Helical" evidence="1">
    <location>
        <begin position="106"/>
        <end position="127"/>
    </location>
</feature>
<feature type="transmembrane region" description="Helical" evidence="1">
    <location>
        <begin position="31"/>
        <end position="52"/>
    </location>
</feature>
<feature type="transmembrane region" description="Helical" evidence="1">
    <location>
        <begin position="235"/>
        <end position="253"/>
    </location>
</feature>
<dbReference type="Proteomes" id="UP001501011">
    <property type="component" value="Unassembled WGS sequence"/>
</dbReference>
<evidence type="ECO:0000313" key="4">
    <source>
        <dbReference type="Proteomes" id="UP001501011"/>
    </source>
</evidence>
<dbReference type="EMBL" id="BAABFV010000002">
    <property type="protein sequence ID" value="GAA4363928.1"/>
    <property type="molecule type" value="Genomic_DNA"/>
</dbReference>
<name>A0ABP8INK4_9GAMM</name>
<comment type="caution">
    <text evidence="3">The sequence shown here is derived from an EMBL/GenBank/DDBJ whole genome shotgun (WGS) entry which is preliminary data.</text>
</comment>
<sequence>MLASSTDAKKQDVTVNRVQPNNIQTISKSRWFATLGLGSLLFAIALFASHSYPSIFLDLPMSGFTFAYVAPVFLILTLLAVFLSLKLVNYNFSDIGLSFRAFGKEALIGLLVASAWTLLQFFVIIPATGGAERMDIVANLEQLGTDYAGLFAFLLMAILGGGIAEEVFFRGFFLTSLRNSFGNSQVATALAVIITTIVFALLHGYQGWIGILDTAVFGGLSMSLLYLWRKNLTACIVAHGLYDVFAVLILFFYF</sequence>
<evidence type="ECO:0000256" key="1">
    <source>
        <dbReference type="SAM" id="Phobius"/>
    </source>
</evidence>
<evidence type="ECO:0000259" key="2">
    <source>
        <dbReference type="Pfam" id="PF02517"/>
    </source>
</evidence>
<accession>A0ABP8INK4</accession>
<feature type="domain" description="CAAX prenyl protease 2/Lysostaphin resistance protein A-like" evidence="2">
    <location>
        <begin position="150"/>
        <end position="245"/>
    </location>
</feature>
<dbReference type="PANTHER" id="PTHR36435">
    <property type="entry name" value="SLR1288 PROTEIN"/>
    <property type="match status" value="1"/>
</dbReference>
<keyword evidence="1" id="KW-1133">Transmembrane helix</keyword>
<reference evidence="4" key="1">
    <citation type="journal article" date="2019" name="Int. J. Syst. Evol. Microbiol.">
        <title>The Global Catalogue of Microorganisms (GCM) 10K type strain sequencing project: providing services to taxonomists for standard genome sequencing and annotation.</title>
        <authorList>
            <consortium name="The Broad Institute Genomics Platform"/>
            <consortium name="The Broad Institute Genome Sequencing Center for Infectious Disease"/>
            <person name="Wu L."/>
            <person name="Ma J."/>
        </authorList>
    </citation>
    <scope>NUCLEOTIDE SEQUENCE [LARGE SCALE GENOMIC DNA]</scope>
    <source>
        <strain evidence="4">JCM 17728</strain>
    </source>
</reference>
<organism evidence="3 4">
    <name type="scientific">Kangiella marina</name>
    <dbReference type="NCBI Taxonomy" id="1079178"/>
    <lineage>
        <taxon>Bacteria</taxon>
        <taxon>Pseudomonadati</taxon>
        <taxon>Pseudomonadota</taxon>
        <taxon>Gammaproteobacteria</taxon>
        <taxon>Kangiellales</taxon>
        <taxon>Kangiellaceae</taxon>
        <taxon>Kangiella</taxon>
    </lineage>
</organism>
<feature type="transmembrane region" description="Helical" evidence="1">
    <location>
        <begin position="147"/>
        <end position="169"/>
    </location>
</feature>
<keyword evidence="1" id="KW-0472">Membrane</keyword>
<protein>
    <recommendedName>
        <fullName evidence="2">CAAX prenyl protease 2/Lysostaphin resistance protein A-like domain-containing protein</fullName>
    </recommendedName>
</protein>
<feature type="transmembrane region" description="Helical" evidence="1">
    <location>
        <begin position="181"/>
        <end position="202"/>
    </location>
</feature>
<evidence type="ECO:0000313" key="3">
    <source>
        <dbReference type="EMBL" id="GAA4363928.1"/>
    </source>
</evidence>
<dbReference type="PANTHER" id="PTHR36435:SF1">
    <property type="entry name" value="CAAX AMINO TERMINAL PROTEASE FAMILY PROTEIN"/>
    <property type="match status" value="1"/>
</dbReference>
<dbReference type="InterPro" id="IPR003675">
    <property type="entry name" value="Rce1/LyrA-like_dom"/>
</dbReference>